<proteinExistence type="predicted"/>
<keyword evidence="2 3" id="KW-0040">ANK repeat</keyword>
<evidence type="ECO:0000256" key="3">
    <source>
        <dbReference type="PROSITE-ProRule" id="PRU00023"/>
    </source>
</evidence>
<dbReference type="PANTHER" id="PTHR24198:SF165">
    <property type="entry name" value="ANKYRIN REPEAT-CONTAINING PROTEIN-RELATED"/>
    <property type="match status" value="1"/>
</dbReference>
<feature type="repeat" description="ANK" evidence="3">
    <location>
        <begin position="22"/>
        <end position="54"/>
    </location>
</feature>
<organism evidence="4 5">
    <name type="scientific">Neonectria magnoliae</name>
    <dbReference type="NCBI Taxonomy" id="2732573"/>
    <lineage>
        <taxon>Eukaryota</taxon>
        <taxon>Fungi</taxon>
        <taxon>Dikarya</taxon>
        <taxon>Ascomycota</taxon>
        <taxon>Pezizomycotina</taxon>
        <taxon>Sordariomycetes</taxon>
        <taxon>Hypocreomycetidae</taxon>
        <taxon>Hypocreales</taxon>
        <taxon>Nectriaceae</taxon>
        <taxon>Neonectria</taxon>
    </lineage>
</organism>
<accession>A0ABR1IAT2</accession>
<sequence length="206" mass="22020">MGLLSYTKELLNSTAVDILDGENKTPLWWAADGGHTAVIRALIASGANPDLSDNGTNRTPLHLAAISNTHETVKVLLSVVVYPLTPKTRPTYGSGLTDFRSTPGRTAVEMACQQAHLEAVELFLPLLKDSASVHQALVWATEMRRETVVARLLQCPGVDVNAKVNHNTLLFVACGNPDVATISTLLHAGADPNIDCQSGYDDSHVA</sequence>
<dbReference type="InterPro" id="IPR036770">
    <property type="entry name" value="Ankyrin_rpt-contain_sf"/>
</dbReference>
<dbReference type="Proteomes" id="UP001498421">
    <property type="component" value="Unassembled WGS sequence"/>
</dbReference>
<keyword evidence="5" id="KW-1185">Reference proteome</keyword>
<dbReference type="Pfam" id="PF00023">
    <property type="entry name" value="Ank"/>
    <property type="match status" value="1"/>
</dbReference>
<name>A0ABR1IAT2_9HYPO</name>
<evidence type="ECO:0008006" key="6">
    <source>
        <dbReference type="Google" id="ProtNLM"/>
    </source>
</evidence>
<keyword evidence="1" id="KW-0677">Repeat</keyword>
<dbReference type="PROSITE" id="PS50088">
    <property type="entry name" value="ANK_REPEAT"/>
    <property type="match status" value="2"/>
</dbReference>
<dbReference type="PANTHER" id="PTHR24198">
    <property type="entry name" value="ANKYRIN REPEAT AND PROTEIN KINASE DOMAIN-CONTAINING PROTEIN"/>
    <property type="match status" value="1"/>
</dbReference>
<reference evidence="4 5" key="1">
    <citation type="journal article" date="2025" name="Microbiol. Resour. Announc.">
        <title>Draft genome sequences for Neonectria magnoliae and Neonectria punicea, canker pathogens of Liriodendron tulipifera and Acer saccharum in West Virginia.</title>
        <authorList>
            <person name="Petronek H.M."/>
            <person name="Kasson M.T."/>
            <person name="Metheny A.M."/>
            <person name="Stauder C.M."/>
            <person name="Lovett B."/>
            <person name="Lynch S.C."/>
            <person name="Garnas J.R."/>
            <person name="Kasson L.R."/>
            <person name="Stajich J.E."/>
        </authorList>
    </citation>
    <scope>NUCLEOTIDE SEQUENCE [LARGE SCALE GENOMIC DNA]</scope>
    <source>
        <strain evidence="4 5">NRRL 64651</strain>
    </source>
</reference>
<feature type="repeat" description="ANK" evidence="3">
    <location>
        <begin position="56"/>
        <end position="78"/>
    </location>
</feature>
<evidence type="ECO:0000256" key="2">
    <source>
        <dbReference type="ARBA" id="ARBA00023043"/>
    </source>
</evidence>
<gene>
    <name evidence="4" type="ORF">QQZ08_002721</name>
</gene>
<dbReference type="Gene3D" id="1.25.40.20">
    <property type="entry name" value="Ankyrin repeat-containing domain"/>
    <property type="match status" value="2"/>
</dbReference>
<comment type="caution">
    <text evidence="4">The sequence shown here is derived from an EMBL/GenBank/DDBJ whole genome shotgun (WGS) entry which is preliminary data.</text>
</comment>
<dbReference type="Pfam" id="PF12796">
    <property type="entry name" value="Ank_2"/>
    <property type="match status" value="1"/>
</dbReference>
<dbReference type="PROSITE" id="PS50297">
    <property type="entry name" value="ANK_REP_REGION"/>
    <property type="match status" value="2"/>
</dbReference>
<evidence type="ECO:0000256" key="1">
    <source>
        <dbReference type="ARBA" id="ARBA00022737"/>
    </source>
</evidence>
<dbReference type="SUPFAM" id="SSF48403">
    <property type="entry name" value="Ankyrin repeat"/>
    <property type="match status" value="1"/>
</dbReference>
<dbReference type="EMBL" id="JAZAVK010000017">
    <property type="protein sequence ID" value="KAK7430677.1"/>
    <property type="molecule type" value="Genomic_DNA"/>
</dbReference>
<evidence type="ECO:0000313" key="5">
    <source>
        <dbReference type="Proteomes" id="UP001498421"/>
    </source>
</evidence>
<protein>
    <recommendedName>
        <fullName evidence="6">Ankyrin</fullName>
    </recommendedName>
</protein>
<dbReference type="SMART" id="SM00248">
    <property type="entry name" value="ANK"/>
    <property type="match status" value="4"/>
</dbReference>
<dbReference type="InterPro" id="IPR002110">
    <property type="entry name" value="Ankyrin_rpt"/>
</dbReference>
<evidence type="ECO:0000313" key="4">
    <source>
        <dbReference type="EMBL" id="KAK7430677.1"/>
    </source>
</evidence>